<reference evidence="2 3" key="1">
    <citation type="submission" date="2014-08" db="EMBL/GenBank/DDBJ databases">
        <title>Chaperone-usher fimbriae in a diverse selection of Gallibacterium genomes.</title>
        <authorList>
            <person name="Kudirkiene E."/>
            <person name="Bager R.J."/>
            <person name="Johnson T.J."/>
            <person name="Bojesen A.M."/>
        </authorList>
    </citation>
    <scope>NUCLEOTIDE SEQUENCE [LARGE SCALE GENOMIC DNA]</scope>
    <source>
        <strain evidence="2 3">20558/3kl.</strain>
    </source>
</reference>
<evidence type="ECO:0000259" key="1">
    <source>
        <dbReference type="Pfam" id="PF13356"/>
    </source>
</evidence>
<comment type="caution">
    <text evidence="2">The sequence shown here is derived from an EMBL/GenBank/DDBJ whole genome shotgun (WGS) entry which is preliminary data.</text>
</comment>
<dbReference type="InterPro" id="IPR038488">
    <property type="entry name" value="Integrase_DNA-bd_sf"/>
</dbReference>
<accession>A0A0A2XFP4</accession>
<proteinExistence type="predicted"/>
<evidence type="ECO:0000313" key="3">
    <source>
        <dbReference type="Proteomes" id="UP000030526"/>
    </source>
</evidence>
<dbReference type="Pfam" id="PF13356">
    <property type="entry name" value="Arm-DNA-bind_3"/>
    <property type="match status" value="1"/>
</dbReference>
<sequence>MARLTTPLTNTKIERAKPTAKEYDLADGKGLYLRVKPTGLEMWLLNYSLAISPNHITSSI</sequence>
<dbReference type="Gene3D" id="3.30.160.390">
    <property type="entry name" value="Integrase, DNA-binding domain"/>
    <property type="match status" value="1"/>
</dbReference>
<name>A0A0A2XFP4_9PAST</name>
<organism evidence="2 3">
    <name type="scientific">Gallibacterium anatis</name>
    <dbReference type="NCBI Taxonomy" id="750"/>
    <lineage>
        <taxon>Bacteria</taxon>
        <taxon>Pseudomonadati</taxon>
        <taxon>Pseudomonadota</taxon>
        <taxon>Gammaproteobacteria</taxon>
        <taxon>Pasteurellales</taxon>
        <taxon>Pasteurellaceae</taxon>
        <taxon>Gallibacterium</taxon>
    </lineage>
</organism>
<dbReference type="EMBL" id="JPXS01000035">
    <property type="protein sequence ID" value="KGQ31156.1"/>
    <property type="molecule type" value="Genomic_DNA"/>
</dbReference>
<protein>
    <recommendedName>
        <fullName evidence="1">Integrase DNA-binding domain-containing protein</fullName>
    </recommendedName>
</protein>
<dbReference type="InterPro" id="IPR025166">
    <property type="entry name" value="Integrase_DNA_bind_dom"/>
</dbReference>
<dbReference type="AlphaFoldDB" id="A0A0A2XFP4"/>
<evidence type="ECO:0000313" key="2">
    <source>
        <dbReference type="EMBL" id="KGQ31156.1"/>
    </source>
</evidence>
<gene>
    <name evidence="2" type="ORF">JP32_07495</name>
</gene>
<feature type="domain" description="Integrase DNA-binding" evidence="1">
    <location>
        <begin position="8"/>
        <end position="48"/>
    </location>
</feature>
<dbReference type="RefSeq" id="WP_039084167.1">
    <property type="nucleotide sequence ID" value="NZ_JPXS01000035.1"/>
</dbReference>
<dbReference type="Proteomes" id="UP000030526">
    <property type="component" value="Unassembled WGS sequence"/>
</dbReference>